<evidence type="ECO:0000313" key="11">
    <source>
        <dbReference type="Proteomes" id="UP000001593"/>
    </source>
</evidence>
<evidence type="ECO:0000256" key="7">
    <source>
        <dbReference type="RuleBase" id="RU361195"/>
    </source>
</evidence>
<dbReference type="SUPFAM" id="SSF49879">
    <property type="entry name" value="SMAD/FHA domain"/>
    <property type="match status" value="1"/>
</dbReference>
<feature type="non-terminal residue" evidence="10">
    <location>
        <position position="324"/>
    </location>
</feature>
<dbReference type="EMBL" id="DS469604">
    <property type="protein sequence ID" value="EDO39628.1"/>
    <property type="molecule type" value="Genomic_DNA"/>
</dbReference>
<evidence type="ECO:0000256" key="5">
    <source>
        <dbReference type="ARBA" id="ARBA00023163"/>
    </source>
</evidence>
<dbReference type="Pfam" id="PF03166">
    <property type="entry name" value="MH2"/>
    <property type="match status" value="1"/>
</dbReference>
<dbReference type="GO" id="GO:0046872">
    <property type="term" value="F:metal ion binding"/>
    <property type="evidence" value="ECO:0007669"/>
    <property type="project" value="UniProtKB-KW"/>
</dbReference>
<reference evidence="10 11" key="1">
    <citation type="journal article" date="2007" name="Science">
        <title>Sea anemone genome reveals ancestral eumetazoan gene repertoire and genomic organization.</title>
        <authorList>
            <person name="Putnam N.H."/>
            <person name="Srivastava M."/>
            <person name="Hellsten U."/>
            <person name="Dirks B."/>
            <person name="Chapman J."/>
            <person name="Salamov A."/>
            <person name="Terry A."/>
            <person name="Shapiro H."/>
            <person name="Lindquist E."/>
            <person name="Kapitonov V.V."/>
            <person name="Jurka J."/>
            <person name="Genikhovich G."/>
            <person name="Grigoriev I.V."/>
            <person name="Lucas S.M."/>
            <person name="Steele R.E."/>
            <person name="Finnerty J.R."/>
            <person name="Technau U."/>
            <person name="Martindale M.Q."/>
            <person name="Rokhsar D.S."/>
        </authorList>
    </citation>
    <scope>NUCLEOTIDE SEQUENCE [LARGE SCALE GENOMIC DNA]</scope>
    <source>
        <strain evidence="11">CH2 X CH6</strain>
    </source>
</reference>
<feature type="domain" description="MH2" evidence="9">
    <location>
        <begin position="150"/>
        <end position="324"/>
    </location>
</feature>
<name>A7S9K9_NEMVE</name>
<keyword evidence="2" id="KW-0479">Metal-binding</keyword>
<sequence length="324" mass="36853">KTTTHSILRRLRDTELGLLLKALESRGGDVSSCVYFPYGEKVCKRVVHEPHVVLYRTFREPNVQSSNELKPLAICSRRDSTGKRVCINPHHYSEIIQIRKCKCLLKVNNSYNKFGCLYGHVLAHAKSYCSDCFFLPLELFESTSEWPSAWCVVAYWELNECIGPFYHGHQDVINIYETLPKPKGFCLAGLDRNQNVSDGTKRARNHVGFGLQLSREEDGIWIYNRSEYAVFANGTTFPYVTTTPSASQNITVTKVPPGFSLKIYDYNHSPATCRTFEGPQSWKVPESVRISFAKGWGNTSSASYRRPVVTSCPCWLEIHFTVSR</sequence>
<dbReference type="GO" id="GO:0071144">
    <property type="term" value="C:heteromeric SMAD protein complex"/>
    <property type="evidence" value="ECO:0000318"/>
    <property type="project" value="GO_Central"/>
</dbReference>
<dbReference type="GO" id="GO:0140416">
    <property type="term" value="F:transcription regulator inhibitor activity"/>
    <property type="evidence" value="ECO:0000318"/>
    <property type="project" value="GO_Central"/>
</dbReference>
<dbReference type="InterPro" id="IPR017855">
    <property type="entry name" value="SMAD-like_dom_sf"/>
</dbReference>
<dbReference type="Proteomes" id="UP000001593">
    <property type="component" value="Unassembled WGS sequence"/>
</dbReference>
<dbReference type="InterPro" id="IPR003619">
    <property type="entry name" value="MAD_homology1_Dwarfin-type"/>
</dbReference>
<dbReference type="Pfam" id="PF03165">
    <property type="entry name" value="MH1"/>
    <property type="match status" value="1"/>
</dbReference>
<dbReference type="InParanoid" id="A7S9K9"/>
<dbReference type="PROSITE" id="PS51076">
    <property type="entry name" value="MH2"/>
    <property type="match status" value="1"/>
</dbReference>
<comment type="subcellular location">
    <subcellularLocation>
        <location evidence="7">Cytoplasm</location>
    </subcellularLocation>
    <subcellularLocation>
        <location evidence="7">Nucleus</location>
    </subcellularLocation>
</comment>
<dbReference type="InterPro" id="IPR008984">
    <property type="entry name" value="SMAD_FHA_dom_sf"/>
</dbReference>
<dbReference type="GO" id="GO:0006357">
    <property type="term" value="P:regulation of transcription by RNA polymerase II"/>
    <property type="evidence" value="ECO:0000318"/>
    <property type="project" value="GO_Central"/>
</dbReference>
<dbReference type="eggNOG" id="KOG3701">
    <property type="taxonomic scope" value="Eukaryota"/>
</dbReference>
<dbReference type="GO" id="GO:0005737">
    <property type="term" value="C:cytoplasm"/>
    <property type="evidence" value="ECO:0007669"/>
    <property type="project" value="UniProtKB-SubCell"/>
</dbReference>
<evidence type="ECO:0000256" key="3">
    <source>
        <dbReference type="ARBA" id="ARBA00022833"/>
    </source>
</evidence>
<dbReference type="SUPFAM" id="SSF56366">
    <property type="entry name" value="SMAD MH1 domain"/>
    <property type="match status" value="1"/>
</dbReference>
<protein>
    <recommendedName>
        <fullName evidence="7">Mothers against decapentaplegic homolog</fullName>
        <shortName evidence="7">MAD homolog</shortName>
        <shortName evidence="7">Mothers against DPP homolog</shortName>
    </recommendedName>
    <alternativeName>
        <fullName evidence="7">SMAD family member</fullName>
    </alternativeName>
</protein>
<dbReference type="GO" id="GO:0009653">
    <property type="term" value="P:anatomical structure morphogenesis"/>
    <property type="evidence" value="ECO:0000318"/>
    <property type="project" value="GO_Central"/>
</dbReference>
<evidence type="ECO:0000313" key="10">
    <source>
        <dbReference type="EMBL" id="EDO39628.1"/>
    </source>
</evidence>
<evidence type="ECO:0000256" key="2">
    <source>
        <dbReference type="ARBA" id="ARBA00022723"/>
    </source>
</evidence>
<accession>A7S9K9</accession>
<evidence type="ECO:0000259" key="9">
    <source>
        <dbReference type="PROSITE" id="PS51076"/>
    </source>
</evidence>
<proteinExistence type="inferred from homology"/>
<organism evidence="10 11">
    <name type="scientific">Nematostella vectensis</name>
    <name type="common">Starlet sea anemone</name>
    <dbReference type="NCBI Taxonomy" id="45351"/>
    <lineage>
        <taxon>Eukaryota</taxon>
        <taxon>Metazoa</taxon>
        <taxon>Cnidaria</taxon>
        <taxon>Anthozoa</taxon>
        <taxon>Hexacorallia</taxon>
        <taxon>Actiniaria</taxon>
        <taxon>Edwardsiidae</taxon>
        <taxon>Nematostella</taxon>
    </lineage>
</organism>
<gene>
    <name evidence="10" type="ORF">NEMVEDRAFT_v1g110153</name>
</gene>
<evidence type="ECO:0000256" key="6">
    <source>
        <dbReference type="ARBA" id="ARBA00023242"/>
    </source>
</evidence>
<keyword evidence="11" id="KW-1185">Reference proteome</keyword>
<dbReference type="CDD" id="cd10496">
    <property type="entry name" value="MH2_I-SMAD"/>
    <property type="match status" value="1"/>
</dbReference>
<dbReference type="PhylomeDB" id="A7S9K9"/>
<dbReference type="PANTHER" id="PTHR13703:SF54">
    <property type="entry name" value="MOTHERS AGAINST DECAPENTAPLEGIC HOMOLOG"/>
    <property type="match status" value="1"/>
</dbReference>
<feature type="domain" description="MH1" evidence="8">
    <location>
        <begin position="1"/>
        <end position="101"/>
    </location>
</feature>
<evidence type="ECO:0000256" key="4">
    <source>
        <dbReference type="ARBA" id="ARBA00023015"/>
    </source>
</evidence>
<keyword evidence="6 7" id="KW-0539">Nucleus</keyword>
<dbReference type="InterPro" id="IPR013019">
    <property type="entry name" value="MAD_homology_MH1"/>
</dbReference>
<keyword evidence="3" id="KW-0862">Zinc</keyword>
<dbReference type="Gene3D" id="3.90.520.10">
    <property type="entry name" value="SMAD MH1 domain"/>
    <property type="match status" value="1"/>
</dbReference>
<comment type="similarity">
    <text evidence="1 7">Belongs to the dwarfin/SMAD family.</text>
</comment>
<keyword evidence="5 7" id="KW-0804">Transcription</keyword>
<dbReference type="InterPro" id="IPR013790">
    <property type="entry name" value="Dwarfin"/>
</dbReference>
<dbReference type="SMART" id="SM00523">
    <property type="entry name" value="DWA"/>
    <property type="match status" value="1"/>
</dbReference>
<dbReference type="GO" id="GO:0030154">
    <property type="term" value="P:cell differentiation"/>
    <property type="evidence" value="ECO:0000318"/>
    <property type="project" value="GO_Central"/>
</dbReference>
<dbReference type="GO" id="GO:0070411">
    <property type="term" value="F:I-SMAD binding"/>
    <property type="evidence" value="ECO:0000318"/>
    <property type="project" value="GO_Central"/>
</dbReference>
<dbReference type="FunCoup" id="A7S9K9">
    <property type="interactions" value="317"/>
</dbReference>
<dbReference type="InterPro" id="IPR001132">
    <property type="entry name" value="SMAD_dom_Dwarfin-type"/>
</dbReference>
<dbReference type="InterPro" id="IPR036578">
    <property type="entry name" value="SMAD_MH1_sf"/>
</dbReference>
<evidence type="ECO:0000259" key="8">
    <source>
        <dbReference type="PROSITE" id="PS51075"/>
    </source>
</evidence>
<dbReference type="PROSITE" id="PS51075">
    <property type="entry name" value="MH1"/>
    <property type="match status" value="1"/>
</dbReference>
<dbReference type="AlphaFoldDB" id="A7S9K9"/>
<dbReference type="GO" id="GO:0060395">
    <property type="term" value="P:SMAD protein signal transduction"/>
    <property type="evidence" value="ECO:0000318"/>
    <property type="project" value="GO_Central"/>
</dbReference>
<dbReference type="OMA" id="CKIFRWP"/>
<dbReference type="HOGENOM" id="CLU_026736_2_0_1"/>
<keyword evidence="4 7" id="KW-0805">Transcription regulation</keyword>
<dbReference type="STRING" id="45351.A7S9K9"/>
<dbReference type="Gene3D" id="2.60.200.10">
    <property type="match status" value="1"/>
</dbReference>
<evidence type="ECO:0000256" key="1">
    <source>
        <dbReference type="ARBA" id="ARBA00005545"/>
    </source>
</evidence>
<dbReference type="PANTHER" id="PTHR13703">
    <property type="entry name" value="SMAD"/>
    <property type="match status" value="1"/>
</dbReference>
<dbReference type="SMART" id="SM00524">
    <property type="entry name" value="DWB"/>
    <property type="match status" value="1"/>
</dbReference>
<keyword evidence="7" id="KW-0963">Cytoplasm</keyword>